<dbReference type="EMBL" id="MJFZ01000550">
    <property type="protein sequence ID" value="RAW27608.1"/>
    <property type="molecule type" value="Genomic_DNA"/>
</dbReference>
<dbReference type="Proteomes" id="UP000735874">
    <property type="component" value="Unassembled WGS sequence"/>
</dbReference>
<dbReference type="EMBL" id="RCMI01000143">
    <property type="protein sequence ID" value="KAG2930647.1"/>
    <property type="molecule type" value="Genomic_DNA"/>
</dbReference>
<keyword evidence="8" id="KW-1185">Reference proteome</keyword>
<protein>
    <submittedName>
        <fullName evidence="7">Uncharacterized protein</fullName>
    </submittedName>
</protein>
<evidence type="ECO:0000313" key="8">
    <source>
        <dbReference type="Proteomes" id="UP000251314"/>
    </source>
</evidence>
<dbReference type="EMBL" id="RCMG01000083">
    <property type="protein sequence ID" value="KAG2864283.1"/>
    <property type="molecule type" value="Genomic_DNA"/>
</dbReference>
<sequence>MAALPQARMNGRASEAQRIDSQRCRHRSAFADKVWRSVTDGSGRNDEGTFDGAVGGLGQEVGVRTSVGSGRRLVGEATPAVAKAVGAVAASAAMVA</sequence>
<name>A0A329RWP0_9STRA</name>
<dbReference type="Proteomes" id="UP000251314">
    <property type="component" value="Unassembled WGS sequence"/>
</dbReference>
<evidence type="ECO:0000313" key="3">
    <source>
        <dbReference type="EMBL" id="KAG2930647.1"/>
    </source>
</evidence>
<dbReference type="OrthoDB" id="10363588at2759"/>
<evidence type="ECO:0000313" key="5">
    <source>
        <dbReference type="EMBL" id="KAG2993272.1"/>
    </source>
</evidence>
<comment type="caution">
    <text evidence="7">The sequence shown here is derived from an EMBL/GenBank/DDBJ whole genome shotgun (WGS) entry which is preliminary data.</text>
</comment>
<dbReference type="EMBL" id="RCMV01000101">
    <property type="protein sequence ID" value="KAG3224793.1"/>
    <property type="molecule type" value="Genomic_DNA"/>
</dbReference>
<dbReference type="VEuPathDB" id="FungiDB:PC110_g16000"/>
<evidence type="ECO:0000313" key="2">
    <source>
        <dbReference type="EMBL" id="KAG2864283.1"/>
    </source>
</evidence>
<reference evidence="2" key="2">
    <citation type="submission" date="2018-10" db="EMBL/GenBank/DDBJ databases">
        <title>Effector identification in a new, highly contiguous assembly of the strawberry crown rot pathogen Phytophthora cactorum.</title>
        <authorList>
            <person name="Armitage A.D."/>
            <person name="Nellist C.F."/>
            <person name="Bates H."/>
            <person name="Vickerstaff R.J."/>
            <person name="Harrison R.J."/>
        </authorList>
    </citation>
    <scope>NUCLEOTIDE SEQUENCE</scope>
    <source>
        <strain evidence="2">15-7</strain>
        <strain evidence="3">4032</strain>
        <strain evidence="4">4040</strain>
        <strain evidence="5">P415</strain>
        <strain evidence="6">P421</strain>
    </source>
</reference>
<evidence type="ECO:0000256" key="1">
    <source>
        <dbReference type="SAM" id="MobiDB-lite"/>
    </source>
</evidence>
<organism evidence="7 8">
    <name type="scientific">Phytophthora cactorum</name>
    <dbReference type="NCBI Taxonomy" id="29920"/>
    <lineage>
        <taxon>Eukaryota</taxon>
        <taxon>Sar</taxon>
        <taxon>Stramenopiles</taxon>
        <taxon>Oomycota</taxon>
        <taxon>Peronosporomycetes</taxon>
        <taxon>Peronosporales</taxon>
        <taxon>Peronosporaceae</taxon>
        <taxon>Phytophthora</taxon>
    </lineage>
</organism>
<dbReference type="AlphaFoldDB" id="A0A329RWP0"/>
<evidence type="ECO:0000313" key="7">
    <source>
        <dbReference type="EMBL" id="RAW27608.1"/>
    </source>
</evidence>
<dbReference type="EMBL" id="RCMK01000083">
    <property type="protein sequence ID" value="KAG2949807.1"/>
    <property type="molecule type" value="Genomic_DNA"/>
</dbReference>
<dbReference type="Proteomes" id="UP000736787">
    <property type="component" value="Unassembled WGS sequence"/>
</dbReference>
<proteinExistence type="predicted"/>
<feature type="region of interest" description="Disordered" evidence="1">
    <location>
        <begin position="1"/>
        <end position="21"/>
    </location>
</feature>
<dbReference type="Proteomes" id="UP000774804">
    <property type="component" value="Unassembled WGS sequence"/>
</dbReference>
<reference evidence="7 8" key="1">
    <citation type="submission" date="2018-01" db="EMBL/GenBank/DDBJ databases">
        <title>Draft genome of the strawberry crown rot pathogen Phytophthora cactorum.</title>
        <authorList>
            <person name="Armitage A.D."/>
            <person name="Lysoe E."/>
            <person name="Nellist C.F."/>
            <person name="Harrison R.J."/>
            <person name="Brurberg M.B."/>
        </authorList>
    </citation>
    <scope>NUCLEOTIDE SEQUENCE [LARGE SCALE GENOMIC DNA]</scope>
    <source>
        <strain evidence="7 8">10300</strain>
    </source>
</reference>
<evidence type="ECO:0000313" key="4">
    <source>
        <dbReference type="EMBL" id="KAG2949807.1"/>
    </source>
</evidence>
<dbReference type="Proteomes" id="UP000697107">
    <property type="component" value="Unassembled WGS sequence"/>
</dbReference>
<dbReference type="EMBL" id="RCML01000074">
    <property type="protein sequence ID" value="KAG2993272.1"/>
    <property type="molecule type" value="Genomic_DNA"/>
</dbReference>
<gene>
    <name evidence="7" type="ORF">PC110_g16000</name>
    <name evidence="2" type="ORF">PC113_g4708</name>
    <name evidence="3" type="ORF">PC115_g6433</name>
    <name evidence="4" type="ORF">PC117_g4932</name>
    <name evidence="5" type="ORF">PC118_g4107</name>
    <name evidence="6" type="ORF">PC129_g4570</name>
</gene>
<evidence type="ECO:0000313" key="6">
    <source>
        <dbReference type="EMBL" id="KAG3224793.1"/>
    </source>
</evidence>
<accession>A0A329RWP0</accession>
<dbReference type="Proteomes" id="UP000760860">
    <property type="component" value="Unassembled WGS sequence"/>
</dbReference>